<dbReference type="RefSeq" id="WP_345419083.1">
    <property type="nucleotide sequence ID" value="NZ_BAABHO010000034.1"/>
</dbReference>
<proteinExistence type="predicted"/>
<feature type="compositionally biased region" description="Basic residues" evidence="1">
    <location>
        <begin position="731"/>
        <end position="742"/>
    </location>
</feature>
<feature type="chain" id="PRO_5045982441" description="Glycoprotein" evidence="3">
    <location>
        <begin position="39"/>
        <end position="763"/>
    </location>
</feature>
<name>A0ABP9BQ46_9PSEU</name>
<evidence type="ECO:0000313" key="4">
    <source>
        <dbReference type="EMBL" id="GAA4798887.1"/>
    </source>
</evidence>
<evidence type="ECO:0000256" key="1">
    <source>
        <dbReference type="SAM" id="MobiDB-lite"/>
    </source>
</evidence>
<feature type="transmembrane region" description="Helical" evidence="2">
    <location>
        <begin position="705"/>
        <end position="726"/>
    </location>
</feature>
<evidence type="ECO:0000256" key="2">
    <source>
        <dbReference type="SAM" id="Phobius"/>
    </source>
</evidence>
<evidence type="ECO:0000256" key="3">
    <source>
        <dbReference type="SAM" id="SignalP"/>
    </source>
</evidence>
<comment type="caution">
    <text evidence="4">The sequence shown here is derived from an EMBL/GenBank/DDBJ whole genome shotgun (WGS) entry which is preliminary data.</text>
</comment>
<keyword evidence="2" id="KW-1133">Transmembrane helix</keyword>
<organism evidence="4 5">
    <name type="scientific">Actinomycetospora chlora</name>
    <dbReference type="NCBI Taxonomy" id="663608"/>
    <lineage>
        <taxon>Bacteria</taxon>
        <taxon>Bacillati</taxon>
        <taxon>Actinomycetota</taxon>
        <taxon>Actinomycetes</taxon>
        <taxon>Pseudonocardiales</taxon>
        <taxon>Pseudonocardiaceae</taxon>
        <taxon>Actinomycetospora</taxon>
    </lineage>
</organism>
<feature type="signal peptide" evidence="3">
    <location>
        <begin position="1"/>
        <end position="38"/>
    </location>
</feature>
<protein>
    <recommendedName>
        <fullName evidence="6">Glycoprotein</fullName>
    </recommendedName>
</protein>
<keyword evidence="5" id="KW-1185">Reference proteome</keyword>
<dbReference type="Pfam" id="PF19516">
    <property type="entry name" value="DUF6049"/>
    <property type="match status" value="1"/>
</dbReference>
<gene>
    <name evidence="4" type="ORF">GCM10023200_39690</name>
</gene>
<evidence type="ECO:0008006" key="6">
    <source>
        <dbReference type="Google" id="ProtNLM"/>
    </source>
</evidence>
<sequence>MSRPRRPRGTRPSRGGAAALVLALVGVLLALLAPGAQALPAAPPDADDPPVTVVLDTLAPRLVTADGPGDLVVTGHVTNRSAVEVRGLTLRLARGTALTGDRAALGALDGDAPTTPVRAQVTAPPTVAPGTDAPFTLRLPLGRDGLGLDGPGVVPLRVEATGGLGSTGSSRLGAVRLLLPVVGVPGRGPVAAPAVGRAAGVAVLYPLADRPRRLPVVPGAPTLLGDDDLATSFAPGGRLAGLVDALGRAAPAGSAAARSVCLAVDADLLETARAMSGGYQVRTPDGGTRPGAGAAAAGRWLAAVQAQARGRCVTALPYADTDLVATARGGLIGLTASALTTGTRRVADLLGVAPVPDTVWPADGVVDARTLGELTAAGTRAVVLDPGSLEGDAPAGALARLPGPTGPAAVTVDRVTADALGPHDTEASTSPAGTPGALAAQDAIGAIALRALQDTPADEAPPLDVVAPPRDWAAGPDEAATLLGTVDDLTRLGLARPVDLGTLVGGVGAGTPLPAASPSSEDPDDLVTEPVVARAGQVLDRQRALLAATERDGVGAPSPTDVVEPLTDCVLRALSATRRGDPAGQDAAVGAVEAQDAELRSLVRVAQPSGSYSLGSNDAPLLLTVENRLPVAVRVDVVLEPTPGLRTAPLPEITVPAFGSRQVQVEVEVTRAGQFTVDAQARTPEGEPLGPTARLLLRSTAYGTITVWLTASAAVVLVILASVRIARRVRAARRDRRSRRRRRDDPRSPADPQDLPTRELQRR</sequence>
<evidence type="ECO:0000313" key="5">
    <source>
        <dbReference type="Proteomes" id="UP001500928"/>
    </source>
</evidence>
<accession>A0ABP9BQ46</accession>
<keyword evidence="2" id="KW-0812">Transmembrane</keyword>
<reference evidence="5" key="1">
    <citation type="journal article" date="2019" name="Int. J. Syst. Evol. Microbiol.">
        <title>The Global Catalogue of Microorganisms (GCM) 10K type strain sequencing project: providing services to taxonomists for standard genome sequencing and annotation.</title>
        <authorList>
            <consortium name="The Broad Institute Genomics Platform"/>
            <consortium name="The Broad Institute Genome Sequencing Center for Infectious Disease"/>
            <person name="Wu L."/>
            <person name="Ma J."/>
        </authorList>
    </citation>
    <scope>NUCLEOTIDE SEQUENCE [LARGE SCALE GENOMIC DNA]</scope>
    <source>
        <strain evidence="5">JCM 17979</strain>
    </source>
</reference>
<dbReference type="EMBL" id="BAABHO010000034">
    <property type="protein sequence ID" value="GAA4798887.1"/>
    <property type="molecule type" value="Genomic_DNA"/>
</dbReference>
<dbReference type="InterPro" id="IPR046112">
    <property type="entry name" value="DUF6049"/>
</dbReference>
<keyword evidence="2" id="KW-0472">Membrane</keyword>
<feature type="region of interest" description="Disordered" evidence="1">
    <location>
        <begin position="731"/>
        <end position="763"/>
    </location>
</feature>
<dbReference type="Proteomes" id="UP001500928">
    <property type="component" value="Unassembled WGS sequence"/>
</dbReference>
<keyword evidence="3" id="KW-0732">Signal</keyword>